<dbReference type="RefSeq" id="WP_187080862.1">
    <property type="nucleotide sequence ID" value="NZ_JACORU010000002.1"/>
</dbReference>
<comment type="caution">
    <text evidence="1">The sequence shown here is derived from an EMBL/GenBank/DDBJ whole genome shotgun (WGS) entry which is preliminary data.</text>
</comment>
<dbReference type="Gene3D" id="2.40.30.160">
    <property type="match status" value="1"/>
</dbReference>
<reference evidence="1" key="1">
    <citation type="submission" date="2020-08" db="EMBL/GenBank/DDBJ databases">
        <title>Ramlibacter sp. GTP1 16S ribosomal RNA gene genome sequencing and assembly.</title>
        <authorList>
            <person name="Kang M."/>
        </authorList>
    </citation>
    <scope>NUCLEOTIDE SEQUENCE</scope>
    <source>
        <strain evidence="1">GTP1</strain>
    </source>
</reference>
<evidence type="ECO:0000313" key="1">
    <source>
        <dbReference type="EMBL" id="MBC5764390.1"/>
    </source>
</evidence>
<dbReference type="SUPFAM" id="SSF101790">
    <property type="entry name" value="Aminomethyltransferase beta-barrel domain"/>
    <property type="match status" value="1"/>
</dbReference>
<dbReference type="InterPro" id="IPR045179">
    <property type="entry name" value="YgfZ/GcvT"/>
</dbReference>
<sequence length="305" mass="32329">MSALLNGIAPVPHLGVIAARGEEAARFLHAQLTNDFALQRDSEARLAAFCTAKGRMLASFIGIRRSDGEVLLVCNREVLPAALKRLSMFVLRSKVKLSDATGEFELRGIAGDTLKALAGGPVEPWQKFDRGAASIAVLYPADGQPRALWVAPAGEPPPEGPALSTELWRWGEVRSGVADITPPIVEAFVPQMLNYESVGGVNFKKGCYPGQEVVARSQFRGTLKRRAYIVHSTAALATGQEVFHESDREQPTGVVAEAAPAPGGGWDAVVSMQVSSAEGGRLTAGGPDGAPLELQPLPYLLLADV</sequence>
<name>A0A923S1K8_9BURK</name>
<dbReference type="InterPro" id="IPR029043">
    <property type="entry name" value="GcvT/YgfZ_C"/>
</dbReference>
<dbReference type="PIRSF" id="PIRSF006487">
    <property type="entry name" value="GcvT"/>
    <property type="match status" value="1"/>
</dbReference>
<dbReference type="PANTHER" id="PTHR22602">
    <property type="entry name" value="TRANSFERASE CAF17, MITOCHONDRIAL-RELATED"/>
    <property type="match status" value="1"/>
</dbReference>
<dbReference type="GO" id="GO:0016226">
    <property type="term" value="P:iron-sulfur cluster assembly"/>
    <property type="evidence" value="ECO:0007669"/>
    <property type="project" value="TreeGrafter"/>
</dbReference>
<evidence type="ECO:0000313" key="2">
    <source>
        <dbReference type="Proteomes" id="UP000596827"/>
    </source>
</evidence>
<dbReference type="Gene3D" id="3.30.70.1400">
    <property type="entry name" value="Aminomethyltransferase beta-barrel domains"/>
    <property type="match status" value="1"/>
</dbReference>
<dbReference type="EMBL" id="JACORU010000002">
    <property type="protein sequence ID" value="MBC5764390.1"/>
    <property type="molecule type" value="Genomic_DNA"/>
</dbReference>
<dbReference type="SUPFAM" id="SSF103025">
    <property type="entry name" value="Folate-binding domain"/>
    <property type="match status" value="1"/>
</dbReference>
<dbReference type="NCBIfam" id="TIGR03317">
    <property type="entry name" value="ygfZ_signature"/>
    <property type="match status" value="1"/>
</dbReference>
<dbReference type="PANTHER" id="PTHR22602:SF0">
    <property type="entry name" value="TRANSFERASE CAF17, MITOCHONDRIAL-RELATED"/>
    <property type="match status" value="1"/>
</dbReference>
<proteinExistence type="predicted"/>
<dbReference type="Proteomes" id="UP000596827">
    <property type="component" value="Unassembled WGS sequence"/>
</dbReference>
<keyword evidence="2" id="KW-1185">Reference proteome</keyword>
<organism evidence="1 2">
    <name type="scientific">Ramlibacter albus</name>
    <dbReference type="NCBI Taxonomy" id="2079448"/>
    <lineage>
        <taxon>Bacteria</taxon>
        <taxon>Pseudomonadati</taxon>
        <taxon>Pseudomonadota</taxon>
        <taxon>Betaproteobacteria</taxon>
        <taxon>Burkholderiales</taxon>
        <taxon>Comamonadaceae</taxon>
        <taxon>Ramlibacter</taxon>
    </lineage>
</organism>
<dbReference type="AlphaFoldDB" id="A0A923S1K8"/>
<dbReference type="InterPro" id="IPR017703">
    <property type="entry name" value="YgfZ/GCV_T_CS"/>
</dbReference>
<protein>
    <submittedName>
        <fullName evidence="1">Folate-binding protein YgfZ</fullName>
    </submittedName>
</protein>
<gene>
    <name evidence="1" type="ORF">H8R02_08015</name>
</gene>
<accession>A0A923S1K8</accession>